<dbReference type="InterPro" id="IPR029479">
    <property type="entry name" value="Nitroreductase"/>
</dbReference>
<organism evidence="7 8">
    <name type="scientific">Stenotrophobium rhamnosiphilum</name>
    <dbReference type="NCBI Taxonomy" id="2029166"/>
    <lineage>
        <taxon>Bacteria</taxon>
        <taxon>Pseudomonadati</taxon>
        <taxon>Pseudomonadota</taxon>
        <taxon>Gammaproteobacteria</taxon>
        <taxon>Nevskiales</taxon>
        <taxon>Nevskiaceae</taxon>
        <taxon>Stenotrophobium</taxon>
    </lineage>
</organism>
<evidence type="ECO:0000256" key="1">
    <source>
        <dbReference type="ARBA" id="ARBA00001917"/>
    </source>
</evidence>
<accession>A0A2T5MC00</accession>
<feature type="domain" description="Nitroreductase" evidence="6">
    <location>
        <begin position="12"/>
        <end position="201"/>
    </location>
</feature>
<name>A0A2T5MC00_9GAMM</name>
<comment type="similarity">
    <text evidence="2">Belongs to the nitroreductase family.</text>
</comment>
<comment type="cofactor">
    <cofactor evidence="1">
        <name>FMN</name>
        <dbReference type="ChEBI" id="CHEBI:58210"/>
    </cofactor>
</comment>
<dbReference type="RefSeq" id="WP_107941454.1">
    <property type="nucleotide sequence ID" value="NZ_QANS01000007.1"/>
</dbReference>
<dbReference type="PANTHER" id="PTHR43673">
    <property type="entry name" value="NAD(P)H NITROREDUCTASE YDGI-RELATED"/>
    <property type="match status" value="1"/>
</dbReference>
<evidence type="ECO:0000313" key="7">
    <source>
        <dbReference type="EMBL" id="PTU30108.1"/>
    </source>
</evidence>
<proteinExistence type="inferred from homology"/>
<dbReference type="InterPro" id="IPR000415">
    <property type="entry name" value="Nitroreductase-like"/>
</dbReference>
<dbReference type="GO" id="GO:0016491">
    <property type="term" value="F:oxidoreductase activity"/>
    <property type="evidence" value="ECO:0007669"/>
    <property type="project" value="UniProtKB-KW"/>
</dbReference>
<dbReference type="SUPFAM" id="SSF55469">
    <property type="entry name" value="FMN-dependent nitroreductase-like"/>
    <property type="match status" value="1"/>
</dbReference>
<dbReference type="Proteomes" id="UP000244248">
    <property type="component" value="Unassembled WGS sequence"/>
</dbReference>
<dbReference type="PANTHER" id="PTHR43673:SF2">
    <property type="entry name" value="NITROREDUCTASE"/>
    <property type="match status" value="1"/>
</dbReference>
<evidence type="ECO:0000256" key="5">
    <source>
        <dbReference type="ARBA" id="ARBA00023002"/>
    </source>
</evidence>
<gene>
    <name evidence="7" type="ORF">CJD38_16310</name>
</gene>
<dbReference type="AlphaFoldDB" id="A0A2T5MC00"/>
<evidence type="ECO:0000259" key="6">
    <source>
        <dbReference type="Pfam" id="PF00881"/>
    </source>
</evidence>
<dbReference type="Gene3D" id="3.40.109.10">
    <property type="entry name" value="NADH Oxidase"/>
    <property type="match status" value="1"/>
</dbReference>
<keyword evidence="3" id="KW-0285">Flavoprotein</keyword>
<reference evidence="7 8" key="1">
    <citation type="submission" date="2018-04" db="EMBL/GenBank/DDBJ databases">
        <title>Novel species isolated from glacier.</title>
        <authorList>
            <person name="Liu Q."/>
            <person name="Xin Y.-H."/>
        </authorList>
    </citation>
    <scope>NUCLEOTIDE SEQUENCE [LARGE SCALE GENOMIC DNA]</scope>
    <source>
        <strain evidence="7 8">GT1R17</strain>
    </source>
</reference>
<evidence type="ECO:0000256" key="2">
    <source>
        <dbReference type="ARBA" id="ARBA00007118"/>
    </source>
</evidence>
<keyword evidence="4" id="KW-0288">FMN</keyword>
<dbReference type="CDD" id="cd02136">
    <property type="entry name" value="PnbA_NfnB-like"/>
    <property type="match status" value="1"/>
</dbReference>
<evidence type="ECO:0000256" key="4">
    <source>
        <dbReference type="ARBA" id="ARBA00022643"/>
    </source>
</evidence>
<keyword evidence="5" id="KW-0560">Oxidoreductase</keyword>
<comment type="caution">
    <text evidence="7">The sequence shown here is derived from an EMBL/GenBank/DDBJ whole genome shotgun (WGS) entry which is preliminary data.</text>
</comment>
<evidence type="ECO:0000256" key="3">
    <source>
        <dbReference type="ARBA" id="ARBA00022630"/>
    </source>
</evidence>
<dbReference type="OrthoDB" id="9784375at2"/>
<sequence>MNSNTLSVTQALKQRTSIRAYQSKPVPEALVREVLDAARWSPSGGNLQPWKVIVVSGAAQQAVISKAKNYPGMFPNEDADKPVYPANLWEPYRSRRFKVGEDMYELLGVPRENKVGRLTQLARNFEFFGAPVGMFFVIDTRMGHGQWAHLGMFMQSLALAATERGLSTCFQEFWGTLRTTLKTHFALGENELIYSGMALGYADESAKVNTLRTERASVDEFTTFHFD</sequence>
<evidence type="ECO:0000313" key="8">
    <source>
        <dbReference type="Proteomes" id="UP000244248"/>
    </source>
</evidence>
<dbReference type="Pfam" id="PF00881">
    <property type="entry name" value="Nitroreductase"/>
    <property type="match status" value="1"/>
</dbReference>
<dbReference type="EMBL" id="QANS01000007">
    <property type="protein sequence ID" value="PTU30108.1"/>
    <property type="molecule type" value="Genomic_DNA"/>
</dbReference>
<keyword evidence="8" id="KW-1185">Reference proteome</keyword>
<protein>
    <submittedName>
        <fullName evidence="7">Nitroreductase family protein</fullName>
    </submittedName>
</protein>